<accession>A0AA38LDU6</accession>
<dbReference type="EMBL" id="JAHRHJ020000004">
    <property type="protein sequence ID" value="KAH9318125.1"/>
    <property type="molecule type" value="Genomic_DNA"/>
</dbReference>
<organism evidence="1 2">
    <name type="scientific">Taxus chinensis</name>
    <name type="common">Chinese yew</name>
    <name type="synonym">Taxus wallichiana var. chinensis</name>
    <dbReference type="NCBI Taxonomy" id="29808"/>
    <lineage>
        <taxon>Eukaryota</taxon>
        <taxon>Viridiplantae</taxon>
        <taxon>Streptophyta</taxon>
        <taxon>Embryophyta</taxon>
        <taxon>Tracheophyta</taxon>
        <taxon>Spermatophyta</taxon>
        <taxon>Pinopsida</taxon>
        <taxon>Pinidae</taxon>
        <taxon>Conifers II</taxon>
        <taxon>Cupressales</taxon>
        <taxon>Taxaceae</taxon>
        <taxon>Taxus</taxon>
    </lineage>
</organism>
<name>A0AA38LDU6_TAXCH</name>
<proteinExistence type="predicted"/>
<dbReference type="AlphaFoldDB" id="A0AA38LDU6"/>
<evidence type="ECO:0000313" key="2">
    <source>
        <dbReference type="Proteomes" id="UP000824469"/>
    </source>
</evidence>
<feature type="non-terminal residue" evidence="1">
    <location>
        <position position="108"/>
    </location>
</feature>
<reference evidence="1 2" key="1">
    <citation type="journal article" date="2021" name="Nat. Plants">
        <title>The Taxus genome provides insights into paclitaxel biosynthesis.</title>
        <authorList>
            <person name="Xiong X."/>
            <person name="Gou J."/>
            <person name="Liao Q."/>
            <person name="Li Y."/>
            <person name="Zhou Q."/>
            <person name="Bi G."/>
            <person name="Li C."/>
            <person name="Du R."/>
            <person name="Wang X."/>
            <person name="Sun T."/>
            <person name="Guo L."/>
            <person name="Liang H."/>
            <person name="Lu P."/>
            <person name="Wu Y."/>
            <person name="Zhang Z."/>
            <person name="Ro D.K."/>
            <person name="Shang Y."/>
            <person name="Huang S."/>
            <person name="Yan J."/>
        </authorList>
    </citation>
    <scope>NUCLEOTIDE SEQUENCE [LARGE SCALE GENOMIC DNA]</scope>
    <source>
        <strain evidence="1">Ta-2019</strain>
    </source>
</reference>
<dbReference type="Proteomes" id="UP000824469">
    <property type="component" value="Unassembled WGS sequence"/>
</dbReference>
<sequence length="108" mass="12186">MGRFKCRGIENGDESGYSCMTLQCILAMEGMRKAFKPLLQKGNPDSHHVPFNAPFTHLIHFLFQLRLKGSRFSADITRFPTGPYPTGKNGCIGVLFDEMQKEDYVKGL</sequence>
<gene>
    <name evidence="1" type="ORF">KI387_019894</name>
</gene>
<comment type="caution">
    <text evidence="1">The sequence shown here is derived from an EMBL/GenBank/DDBJ whole genome shotgun (WGS) entry which is preliminary data.</text>
</comment>
<protein>
    <submittedName>
        <fullName evidence="1">Uncharacterized protein</fullName>
    </submittedName>
</protein>
<evidence type="ECO:0000313" key="1">
    <source>
        <dbReference type="EMBL" id="KAH9318125.1"/>
    </source>
</evidence>
<keyword evidence="2" id="KW-1185">Reference proteome</keyword>